<dbReference type="Proteomes" id="UP001374584">
    <property type="component" value="Unassembled WGS sequence"/>
</dbReference>
<evidence type="ECO:0000313" key="2">
    <source>
        <dbReference type="EMBL" id="KAK7353837.1"/>
    </source>
</evidence>
<reference evidence="2 3" key="1">
    <citation type="submission" date="2024-01" db="EMBL/GenBank/DDBJ databases">
        <title>The genomes of 5 underutilized Papilionoideae crops provide insights into root nodulation and disease resistanc.</title>
        <authorList>
            <person name="Jiang F."/>
        </authorList>
    </citation>
    <scope>NUCLEOTIDE SEQUENCE [LARGE SCALE GENOMIC DNA]</scope>
    <source>
        <strain evidence="2">JINMINGXINNONG_FW02</strain>
        <tissue evidence="2">Leaves</tissue>
    </source>
</reference>
<accession>A0AAN9QZM8</accession>
<organism evidence="2 3">
    <name type="scientific">Phaseolus coccineus</name>
    <name type="common">Scarlet runner bean</name>
    <name type="synonym">Phaseolus multiflorus</name>
    <dbReference type="NCBI Taxonomy" id="3886"/>
    <lineage>
        <taxon>Eukaryota</taxon>
        <taxon>Viridiplantae</taxon>
        <taxon>Streptophyta</taxon>
        <taxon>Embryophyta</taxon>
        <taxon>Tracheophyta</taxon>
        <taxon>Spermatophyta</taxon>
        <taxon>Magnoliopsida</taxon>
        <taxon>eudicotyledons</taxon>
        <taxon>Gunneridae</taxon>
        <taxon>Pentapetalae</taxon>
        <taxon>rosids</taxon>
        <taxon>fabids</taxon>
        <taxon>Fabales</taxon>
        <taxon>Fabaceae</taxon>
        <taxon>Papilionoideae</taxon>
        <taxon>50 kb inversion clade</taxon>
        <taxon>NPAAA clade</taxon>
        <taxon>indigoferoid/millettioid clade</taxon>
        <taxon>Phaseoleae</taxon>
        <taxon>Phaseolus</taxon>
    </lineage>
</organism>
<dbReference type="AlphaFoldDB" id="A0AAN9QZM8"/>
<evidence type="ECO:0000256" key="1">
    <source>
        <dbReference type="SAM" id="MobiDB-lite"/>
    </source>
</evidence>
<proteinExistence type="predicted"/>
<gene>
    <name evidence="2" type="ORF">VNO80_19289</name>
</gene>
<protein>
    <submittedName>
        <fullName evidence="2">Uncharacterized protein</fullName>
    </submittedName>
</protein>
<evidence type="ECO:0000313" key="3">
    <source>
        <dbReference type="Proteomes" id="UP001374584"/>
    </source>
</evidence>
<comment type="caution">
    <text evidence="2">The sequence shown here is derived from an EMBL/GenBank/DDBJ whole genome shotgun (WGS) entry which is preliminary data.</text>
</comment>
<dbReference type="EMBL" id="JAYMYR010000007">
    <property type="protein sequence ID" value="KAK7353837.1"/>
    <property type="molecule type" value="Genomic_DNA"/>
</dbReference>
<feature type="compositionally biased region" description="Basic and acidic residues" evidence="1">
    <location>
        <begin position="25"/>
        <end position="74"/>
    </location>
</feature>
<feature type="region of interest" description="Disordered" evidence="1">
    <location>
        <begin position="25"/>
        <end position="94"/>
    </location>
</feature>
<sequence>MNRVLKGKTNRVSGGCLSLFASEIVGRRAEHHASRSEPRVERTARRDNRERRERRAERTATREYDDRADHDAPPRSETTMSLARRTNLIALNAD</sequence>
<keyword evidence="3" id="KW-1185">Reference proteome</keyword>
<name>A0AAN9QZM8_PHACN</name>